<keyword evidence="3" id="KW-1185">Reference proteome</keyword>
<organism evidence="2 3">
    <name type="scientific">Fusarium phyllophilum</name>
    <dbReference type="NCBI Taxonomy" id="47803"/>
    <lineage>
        <taxon>Eukaryota</taxon>
        <taxon>Fungi</taxon>
        <taxon>Dikarya</taxon>
        <taxon>Ascomycota</taxon>
        <taxon>Pezizomycotina</taxon>
        <taxon>Sordariomycetes</taxon>
        <taxon>Hypocreomycetidae</taxon>
        <taxon>Hypocreales</taxon>
        <taxon>Nectriaceae</taxon>
        <taxon>Fusarium</taxon>
        <taxon>Fusarium fujikuroi species complex</taxon>
    </lineage>
</organism>
<evidence type="ECO:0000256" key="1">
    <source>
        <dbReference type="SAM" id="MobiDB-lite"/>
    </source>
</evidence>
<reference evidence="2 3" key="1">
    <citation type="submission" date="2020-05" db="EMBL/GenBank/DDBJ databases">
        <title>Identification and distribution of gene clusters putatively required for synthesis of sphingolipid metabolism inhibitors in phylogenetically diverse species of the filamentous fungus Fusarium.</title>
        <authorList>
            <person name="Kim H.-S."/>
            <person name="Busman M."/>
            <person name="Brown D.W."/>
            <person name="Divon H."/>
            <person name="Uhlig S."/>
            <person name="Proctor R.H."/>
        </authorList>
    </citation>
    <scope>NUCLEOTIDE SEQUENCE [LARGE SCALE GENOMIC DNA]</scope>
    <source>
        <strain evidence="2 3">NRRL 13617</strain>
    </source>
</reference>
<sequence length="254" mass="27942">MVLLHPPSLPPSGSSPKNDETATGRASQSSVFLTVFMNSSRLHKLQEALRSHVPFWTRKKEGYWECIRQLGQGEMEQQDAHRLLEAYKKLWPQAINSFADTILTANAIVLLHRGLCMGALRHLAEVLPDALYRPLIFQFCTMASLLTIDNNEVLQSTVVNAYQAVEGMMNSPFPEAKTTVPLSADTTLYLASSRVKYNDHLIETIDDTIASLHQDCPANAQEAPVSSATLISGLAETLDVQVASKFTQGTSDAI</sequence>
<dbReference type="Proteomes" id="UP000582016">
    <property type="component" value="Unassembled WGS sequence"/>
</dbReference>
<accession>A0A8H5KCM3</accession>
<feature type="region of interest" description="Disordered" evidence="1">
    <location>
        <begin position="1"/>
        <end position="25"/>
    </location>
</feature>
<evidence type="ECO:0000313" key="3">
    <source>
        <dbReference type="Proteomes" id="UP000582016"/>
    </source>
</evidence>
<dbReference type="EMBL" id="JAAOAQ010000005">
    <property type="protein sequence ID" value="KAF5571830.1"/>
    <property type="molecule type" value="Genomic_DNA"/>
</dbReference>
<feature type="compositionally biased region" description="Low complexity" evidence="1">
    <location>
        <begin position="1"/>
        <end position="16"/>
    </location>
</feature>
<protein>
    <submittedName>
        <fullName evidence="2">Uncharacterized protein</fullName>
    </submittedName>
</protein>
<proteinExistence type="predicted"/>
<comment type="caution">
    <text evidence="2">The sequence shown here is derived from an EMBL/GenBank/DDBJ whole genome shotgun (WGS) entry which is preliminary data.</text>
</comment>
<gene>
    <name evidence="2" type="ORF">FPHYL_168</name>
</gene>
<name>A0A8H5KCM3_9HYPO</name>
<evidence type="ECO:0000313" key="2">
    <source>
        <dbReference type="EMBL" id="KAF5571830.1"/>
    </source>
</evidence>
<dbReference type="OrthoDB" id="5106734at2759"/>
<dbReference type="AlphaFoldDB" id="A0A8H5KCM3"/>